<evidence type="ECO:0000256" key="3">
    <source>
        <dbReference type="ARBA" id="ARBA00022989"/>
    </source>
</evidence>
<name>A0A7S0FSX9_9STRA</name>
<feature type="transmembrane region" description="Helical" evidence="5">
    <location>
        <begin position="47"/>
        <end position="67"/>
    </location>
</feature>
<dbReference type="AlphaFoldDB" id="A0A7S0FSX9"/>
<comment type="similarity">
    <text evidence="5">Belongs to the BCAP29/BCAP31 family.</text>
</comment>
<reference evidence="8" key="1">
    <citation type="submission" date="2021-01" db="EMBL/GenBank/DDBJ databases">
        <authorList>
            <person name="Corre E."/>
            <person name="Pelletier E."/>
            <person name="Niang G."/>
            <person name="Scheremetjew M."/>
            <person name="Finn R."/>
            <person name="Kale V."/>
            <person name="Holt S."/>
            <person name="Cochrane G."/>
            <person name="Meng A."/>
            <person name="Brown T."/>
            <person name="Cohen L."/>
        </authorList>
    </citation>
    <scope>NUCLEOTIDE SEQUENCE</scope>
    <source>
        <strain evidence="8">CCMP3303</strain>
    </source>
</reference>
<evidence type="ECO:0000256" key="2">
    <source>
        <dbReference type="ARBA" id="ARBA00022692"/>
    </source>
</evidence>
<sequence>MDPGWLVLFIFTLAEGILVMLLCMPMPSNDFRRTLTDFVAGLWEQKYVQYTAIAMLLIDAFYFYHVMGALLHPLYDFGILSPVNVGLPCHMKSEMFRNERNAYISGGGLFLFFVLNRLVDIQDKLHAYRTIVKGSSDEDGDAAGNRSARPPGTANNTNSEIPIAVPIADAKKVR</sequence>
<keyword evidence="3 5" id="KW-1133">Transmembrane helix</keyword>
<protein>
    <recommendedName>
        <fullName evidence="5">Endoplasmic reticulum transmembrane protein</fullName>
    </recommendedName>
</protein>
<evidence type="ECO:0000313" key="8">
    <source>
        <dbReference type="EMBL" id="CAD8377984.1"/>
    </source>
</evidence>
<gene>
    <name evidence="8" type="ORF">MPOL1434_LOCUS9802</name>
</gene>
<evidence type="ECO:0000259" key="7">
    <source>
        <dbReference type="Pfam" id="PF05529"/>
    </source>
</evidence>
<dbReference type="PANTHER" id="PTHR12701">
    <property type="entry name" value="BCR-ASSOCIATED PROTEIN, BAP"/>
    <property type="match status" value="1"/>
</dbReference>
<organism evidence="8">
    <name type="scientific">Minutocellus polymorphus</name>
    <dbReference type="NCBI Taxonomy" id="265543"/>
    <lineage>
        <taxon>Eukaryota</taxon>
        <taxon>Sar</taxon>
        <taxon>Stramenopiles</taxon>
        <taxon>Ochrophyta</taxon>
        <taxon>Bacillariophyta</taxon>
        <taxon>Mediophyceae</taxon>
        <taxon>Cymatosirophycidae</taxon>
        <taxon>Cymatosirales</taxon>
        <taxon>Cymatosiraceae</taxon>
        <taxon>Minutocellus</taxon>
    </lineage>
</organism>
<comment type="function">
    <text evidence="5">May play a role in anterograde transport of membrane proteins from the endoplasmic reticulum to the Golgi.</text>
</comment>
<dbReference type="GO" id="GO:0006888">
    <property type="term" value="P:endoplasmic reticulum to Golgi vesicle-mediated transport"/>
    <property type="evidence" value="ECO:0007669"/>
    <property type="project" value="UniProtKB-UniRule"/>
</dbReference>
<feature type="region of interest" description="Disordered" evidence="6">
    <location>
        <begin position="135"/>
        <end position="174"/>
    </location>
</feature>
<dbReference type="Pfam" id="PF05529">
    <property type="entry name" value="Bap31"/>
    <property type="match status" value="1"/>
</dbReference>
<dbReference type="InterPro" id="IPR040463">
    <property type="entry name" value="BAP29/BAP31_N"/>
</dbReference>
<dbReference type="EMBL" id="HBEJ01016783">
    <property type="protein sequence ID" value="CAD8377984.1"/>
    <property type="molecule type" value="Transcribed_RNA"/>
</dbReference>
<feature type="transmembrane region" description="Helical" evidence="5">
    <location>
        <begin position="6"/>
        <end position="26"/>
    </location>
</feature>
<proteinExistence type="inferred from homology"/>
<accession>A0A7S0FSX9</accession>
<evidence type="ECO:0000256" key="5">
    <source>
        <dbReference type="RuleBase" id="RU367026"/>
    </source>
</evidence>
<keyword evidence="5" id="KW-0653">Protein transport</keyword>
<feature type="domain" description="BAP29/BAP31 transmembrane" evidence="7">
    <location>
        <begin position="5"/>
        <end position="126"/>
    </location>
</feature>
<evidence type="ECO:0000256" key="4">
    <source>
        <dbReference type="ARBA" id="ARBA00023136"/>
    </source>
</evidence>
<keyword evidence="5" id="KW-0256">Endoplasmic reticulum</keyword>
<dbReference type="PANTHER" id="PTHR12701:SF20">
    <property type="entry name" value="ENDOPLASMIC RETICULUM TRANSMEMBRANE PROTEIN"/>
    <property type="match status" value="1"/>
</dbReference>
<keyword evidence="5" id="KW-0813">Transport</keyword>
<keyword evidence="4 5" id="KW-0472">Membrane</keyword>
<dbReference type="InterPro" id="IPR008417">
    <property type="entry name" value="BAP29/BAP31"/>
</dbReference>
<evidence type="ECO:0000256" key="1">
    <source>
        <dbReference type="ARBA" id="ARBA00004141"/>
    </source>
</evidence>
<keyword evidence="5" id="KW-0931">ER-Golgi transport</keyword>
<dbReference type="GO" id="GO:0006886">
    <property type="term" value="P:intracellular protein transport"/>
    <property type="evidence" value="ECO:0007669"/>
    <property type="project" value="UniProtKB-UniRule"/>
</dbReference>
<feature type="transmembrane region" description="Helical" evidence="5">
    <location>
        <begin position="102"/>
        <end position="119"/>
    </location>
</feature>
<dbReference type="GO" id="GO:0005789">
    <property type="term" value="C:endoplasmic reticulum membrane"/>
    <property type="evidence" value="ECO:0007669"/>
    <property type="project" value="UniProtKB-SubCell"/>
</dbReference>
<keyword evidence="2 5" id="KW-0812">Transmembrane</keyword>
<dbReference type="GO" id="GO:0070973">
    <property type="term" value="P:protein localization to endoplasmic reticulum exit site"/>
    <property type="evidence" value="ECO:0007669"/>
    <property type="project" value="UniProtKB-UniRule"/>
</dbReference>
<comment type="subcellular location">
    <subcellularLocation>
        <location evidence="5">Endoplasmic reticulum membrane</location>
        <topology evidence="5">Multi-pass membrane protein</topology>
    </subcellularLocation>
    <subcellularLocation>
        <location evidence="1">Membrane</location>
        <topology evidence="1">Multi-pass membrane protein</topology>
    </subcellularLocation>
</comment>
<evidence type="ECO:0000256" key="6">
    <source>
        <dbReference type="SAM" id="MobiDB-lite"/>
    </source>
</evidence>